<evidence type="ECO:0000256" key="6">
    <source>
        <dbReference type="SAM" id="Coils"/>
    </source>
</evidence>
<dbReference type="GO" id="GO:0000794">
    <property type="term" value="C:condensed nuclear chromosome"/>
    <property type="evidence" value="ECO:0007669"/>
    <property type="project" value="TreeGrafter"/>
</dbReference>
<gene>
    <name evidence="9" type="ORF">EMH_0029800</name>
</gene>
<organism evidence="9 10">
    <name type="scientific">Eimeria mitis</name>
    <dbReference type="NCBI Taxonomy" id="44415"/>
    <lineage>
        <taxon>Eukaryota</taxon>
        <taxon>Sar</taxon>
        <taxon>Alveolata</taxon>
        <taxon>Apicomplexa</taxon>
        <taxon>Conoidasida</taxon>
        <taxon>Coccidia</taxon>
        <taxon>Eucoccidiorida</taxon>
        <taxon>Eimeriorina</taxon>
        <taxon>Eimeriidae</taxon>
        <taxon>Eimeria</taxon>
    </lineage>
</organism>
<dbReference type="GO" id="GO:0010774">
    <property type="term" value="P:meiotic strand invasion involved in reciprocal meiotic recombination"/>
    <property type="evidence" value="ECO:0007669"/>
    <property type="project" value="TreeGrafter"/>
</dbReference>
<accession>U6KDG5</accession>
<dbReference type="PANTHER" id="PTHR15938:SF0">
    <property type="entry name" value="HOMOLOGOUS-PAIRING PROTEIN 2 HOMOLOG"/>
    <property type="match status" value="1"/>
</dbReference>
<evidence type="ECO:0000256" key="3">
    <source>
        <dbReference type="ARBA" id="ARBA00023172"/>
    </source>
</evidence>
<dbReference type="EMBL" id="HG735515">
    <property type="protein sequence ID" value="CDJ36060.1"/>
    <property type="molecule type" value="Genomic_DNA"/>
</dbReference>
<dbReference type="OrthoDB" id="272266at2759"/>
<comment type="subcellular location">
    <subcellularLocation>
        <location evidence="1">Nucleus</location>
    </subcellularLocation>
</comment>
<dbReference type="GO" id="GO:0120230">
    <property type="term" value="F:recombinase activator activity"/>
    <property type="evidence" value="ECO:0007669"/>
    <property type="project" value="TreeGrafter"/>
</dbReference>
<dbReference type="Pfam" id="PF07106">
    <property type="entry name" value="WHD_TBPIP"/>
    <property type="match status" value="1"/>
</dbReference>
<dbReference type="RefSeq" id="XP_037878349.1">
    <property type="nucleotide sequence ID" value="XM_038022495.1"/>
</dbReference>
<keyword evidence="5" id="KW-0469">Meiosis</keyword>
<evidence type="ECO:0000256" key="4">
    <source>
        <dbReference type="ARBA" id="ARBA00023242"/>
    </source>
</evidence>
<evidence type="ECO:0000313" key="9">
    <source>
        <dbReference type="EMBL" id="CDJ36060.1"/>
    </source>
</evidence>
<keyword evidence="6" id="KW-0175">Coiled coil</keyword>
<dbReference type="InterPro" id="IPR010776">
    <property type="entry name" value="Hop2_WH_dom"/>
</dbReference>
<reference evidence="9" key="1">
    <citation type="submission" date="2013-10" db="EMBL/GenBank/DDBJ databases">
        <title>Genomic analysis of the causative agents of coccidiosis in chickens.</title>
        <authorList>
            <person name="Reid A.J."/>
            <person name="Blake D."/>
            <person name="Billington K."/>
            <person name="Browne H."/>
            <person name="Dunn M."/>
            <person name="Hung S."/>
            <person name="Kawahara F."/>
            <person name="Miranda-Saavedra D."/>
            <person name="Mourier T."/>
            <person name="Nagra H."/>
            <person name="Otto T.D."/>
            <person name="Rawlings N."/>
            <person name="Sanchez A."/>
            <person name="Sanders M."/>
            <person name="Subramaniam C."/>
            <person name="Tay Y."/>
            <person name="Dear P."/>
            <person name="Doerig C."/>
            <person name="Gruber A."/>
            <person name="Parkinson J."/>
            <person name="Shirley M."/>
            <person name="Wan K.L."/>
            <person name="Berriman M."/>
            <person name="Tomley F."/>
            <person name="Pain A."/>
        </authorList>
    </citation>
    <scope>NUCLEOTIDE SEQUENCE [LARGE SCALE GENOMIC DNA]</scope>
    <source>
        <strain evidence="9">Houghton</strain>
    </source>
</reference>
<dbReference type="PANTHER" id="PTHR15938">
    <property type="entry name" value="TBP-1 INTERACTING PROTEIN"/>
    <property type="match status" value="1"/>
</dbReference>
<feature type="domain" description="Homologous-pairing protein 2 winged helix" evidence="8">
    <location>
        <begin position="46"/>
        <end position="102"/>
    </location>
</feature>
<dbReference type="AlphaFoldDB" id="U6KDG5"/>
<comment type="similarity">
    <text evidence="2">Belongs to the HOP2 family.</text>
</comment>
<dbReference type="GO" id="GO:0007129">
    <property type="term" value="P:homologous chromosome pairing at meiosis"/>
    <property type="evidence" value="ECO:0007669"/>
    <property type="project" value="TreeGrafter"/>
</dbReference>
<dbReference type="InterPro" id="IPR036388">
    <property type="entry name" value="WH-like_DNA-bd_sf"/>
</dbReference>
<evidence type="ECO:0000259" key="8">
    <source>
        <dbReference type="Pfam" id="PF07106"/>
    </source>
</evidence>
<dbReference type="Proteomes" id="UP000030744">
    <property type="component" value="Unassembled WGS sequence"/>
</dbReference>
<dbReference type="GeneID" id="60403927"/>
<feature type="region of interest" description="Disordered" evidence="7">
    <location>
        <begin position="216"/>
        <end position="242"/>
    </location>
</feature>
<evidence type="ECO:0000256" key="5">
    <source>
        <dbReference type="ARBA" id="ARBA00023254"/>
    </source>
</evidence>
<evidence type="ECO:0000256" key="7">
    <source>
        <dbReference type="SAM" id="MobiDB-lite"/>
    </source>
</evidence>
<evidence type="ECO:0000313" key="10">
    <source>
        <dbReference type="Proteomes" id="UP000030744"/>
    </source>
</evidence>
<evidence type="ECO:0000256" key="1">
    <source>
        <dbReference type="ARBA" id="ARBA00004123"/>
    </source>
</evidence>
<keyword evidence="10" id="KW-1185">Reference proteome</keyword>
<name>U6KDG5_9EIME</name>
<dbReference type="GO" id="GO:0000709">
    <property type="term" value="P:meiotic joint molecule formation"/>
    <property type="evidence" value="ECO:0007669"/>
    <property type="project" value="TreeGrafter"/>
</dbReference>
<sequence>MTSELLPVTKGCKRAATQKQPRRKKPAKAETAADGSTNNEEPAPREVVLAYMRQQNRPYNLQLIFDNLRRCIKKPDLERLLDQLVDDGCLISKDLGKTRVFMYSQSQFGVSVAENGDIAAEIKQFVKKQTALQQRMQEIRNRGALLDSLTAKVAAAEAERAAKEEKRAAGNAAATVTAAEASAAEHLHAKLHAAWALQKRRCLQLVTLLSERAQADPQQLQEELGLERDEDFIPPEAYSKYD</sequence>
<feature type="coiled-coil region" evidence="6">
    <location>
        <begin position="122"/>
        <end position="166"/>
    </location>
</feature>
<dbReference type="GO" id="GO:0120231">
    <property type="term" value="C:DNA recombinase auxiliary factor complex"/>
    <property type="evidence" value="ECO:0007669"/>
    <property type="project" value="TreeGrafter"/>
</dbReference>
<feature type="region of interest" description="Disordered" evidence="7">
    <location>
        <begin position="1"/>
        <end position="45"/>
    </location>
</feature>
<reference evidence="9" key="2">
    <citation type="submission" date="2013-10" db="EMBL/GenBank/DDBJ databases">
        <authorList>
            <person name="Aslett M."/>
        </authorList>
    </citation>
    <scope>NUCLEOTIDE SEQUENCE [LARGE SCALE GENOMIC DNA]</scope>
    <source>
        <strain evidence="9">Houghton</strain>
    </source>
</reference>
<dbReference type="GO" id="GO:0003690">
    <property type="term" value="F:double-stranded DNA binding"/>
    <property type="evidence" value="ECO:0007669"/>
    <property type="project" value="TreeGrafter"/>
</dbReference>
<dbReference type="Gene3D" id="1.10.10.10">
    <property type="entry name" value="Winged helix-like DNA-binding domain superfamily/Winged helix DNA-binding domain"/>
    <property type="match status" value="1"/>
</dbReference>
<keyword evidence="3" id="KW-0233">DNA recombination</keyword>
<protein>
    <submittedName>
        <fullName evidence="9">TBPIP domain-containing protein, putative</fullName>
    </submittedName>
</protein>
<evidence type="ECO:0000256" key="2">
    <source>
        <dbReference type="ARBA" id="ARBA00007922"/>
    </source>
</evidence>
<dbReference type="VEuPathDB" id="ToxoDB:EMH_0029800"/>
<keyword evidence="4" id="KW-0539">Nucleus</keyword>
<proteinExistence type="inferred from homology"/>